<reference evidence="1" key="1">
    <citation type="submission" date="2021-02" db="EMBL/GenBank/DDBJ databases">
        <authorList>
            <person name="Steward A R."/>
        </authorList>
    </citation>
    <scope>NUCLEOTIDE SEQUENCE</scope>
</reference>
<dbReference type="Proteomes" id="UP000663880">
    <property type="component" value="Unassembled WGS sequence"/>
</dbReference>
<evidence type="ECO:0000313" key="1">
    <source>
        <dbReference type="EMBL" id="CAF4913900.1"/>
    </source>
</evidence>
<keyword evidence="2" id="KW-1185">Reference proteome</keyword>
<sequence>MSLKIKSKTPRAMPAEAVLTRSKLAQLKQNKTQKKVKLCPVNESLRLKNGKRKITVDKVQCKEFQPDKVKRKIELKRVKLTPNHNQIVIADMTKCNKRKRNVPKKDFPQASFKATSTPPRDIEKSVFELISLMDGTQEMCDDDFLEILTCPSPVWWEDPPPGYSEDPISVEYIVKKEKLNVEDDKKEKLNVEDDQKHLKNVMNNIKENLIEETNTSVHKNIKNDVKYVNKSKNLETLLGNIKNKKHKNLNVCDRIRINEFNINNNELKENNEVSENAETMKTDVDNKSKNEIKPIINELKLSNLEDSVENIEEIENLSENTFTVSDRSSPLCIELNSDETDHEDPMNVSLDDGSLFFLENIEIPIVNEF</sequence>
<name>A0A821VSJ6_9NEOP</name>
<gene>
    <name evidence="1" type="ORF">PMACD_LOCUS12392</name>
</gene>
<organism evidence="1 2">
    <name type="scientific">Pieris macdunnoughi</name>
    <dbReference type="NCBI Taxonomy" id="345717"/>
    <lineage>
        <taxon>Eukaryota</taxon>
        <taxon>Metazoa</taxon>
        <taxon>Ecdysozoa</taxon>
        <taxon>Arthropoda</taxon>
        <taxon>Hexapoda</taxon>
        <taxon>Insecta</taxon>
        <taxon>Pterygota</taxon>
        <taxon>Neoptera</taxon>
        <taxon>Endopterygota</taxon>
        <taxon>Lepidoptera</taxon>
        <taxon>Glossata</taxon>
        <taxon>Ditrysia</taxon>
        <taxon>Papilionoidea</taxon>
        <taxon>Pieridae</taxon>
        <taxon>Pierinae</taxon>
        <taxon>Pieris</taxon>
    </lineage>
</organism>
<proteinExistence type="predicted"/>
<dbReference type="OrthoDB" id="6932441at2759"/>
<accession>A0A821VSJ6</accession>
<protein>
    <submittedName>
        <fullName evidence="1">Uncharacterized protein</fullName>
    </submittedName>
</protein>
<comment type="caution">
    <text evidence="1">The sequence shown here is derived from an EMBL/GenBank/DDBJ whole genome shotgun (WGS) entry which is preliminary data.</text>
</comment>
<evidence type="ECO:0000313" key="2">
    <source>
        <dbReference type="Proteomes" id="UP000663880"/>
    </source>
</evidence>
<dbReference type="AlphaFoldDB" id="A0A821VSJ6"/>
<dbReference type="EMBL" id="CAJOBZ010000047">
    <property type="protein sequence ID" value="CAF4913900.1"/>
    <property type="molecule type" value="Genomic_DNA"/>
</dbReference>